<evidence type="ECO:0000313" key="6">
    <source>
        <dbReference type="EMBL" id="KAJ8547447.1"/>
    </source>
</evidence>
<dbReference type="OrthoDB" id="1920276at2759"/>
<dbReference type="EMBL" id="JAJAGQ010000012">
    <property type="protein sequence ID" value="KAJ8547447.1"/>
    <property type="molecule type" value="Genomic_DNA"/>
</dbReference>
<feature type="compositionally biased region" description="Low complexity" evidence="4">
    <location>
        <begin position="901"/>
        <end position="913"/>
    </location>
</feature>
<dbReference type="GO" id="GO:0003677">
    <property type="term" value="F:DNA binding"/>
    <property type="evidence" value="ECO:0007669"/>
    <property type="project" value="UniProtKB-UniRule"/>
</dbReference>
<evidence type="ECO:0000256" key="1">
    <source>
        <dbReference type="ARBA" id="ARBA00004123"/>
    </source>
</evidence>
<accession>A0A9Q1M2V9</accession>
<reference evidence="7" key="1">
    <citation type="journal article" date="2023" name="Proc. Natl. Acad. Sci. U.S.A.">
        <title>Genomic and structural basis for evolution of tropane alkaloid biosynthesis.</title>
        <authorList>
            <person name="Wanga Y.-J."/>
            <person name="Taina T."/>
            <person name="Yua J.-Y."/>
            <person name="Lia J."/>
            <person name="Xua B."/>
            <person name="Chenc J."/>
            <person name="D'Auriad J.C."/>
            <person name="Huanga J.-P."/>
            <person name="Huanga S.-X."/>
        </authorList>
    </citation>
    <scope>NUCLEOTIDE SEQUENCE [LARGE SCALE GENOMIC DNA]</scope>
    <source>
        <strain evidence="7">cv. KIB-2019</strain>
    </source>
</reference>
<feature type="region of interest" description="Disordered" evidence="4">
    <location>
        <begin position="447"/>
        <end position="470"/>
    </location>
</feature>
<evidence type="ECO:0000256" key="3">
    <source>
        <dbReference type="PROSITE-ProRule" id="PRU00108"/>
    </source>
</evidence>
<dbReference type="PANTHER" id="PTHR33400:SF6">
    <property type="entry name" value="HOMEOBOX PROTEIN LUMINIDEPENDENS"/>
    <property type="match status" value="1"/>
</dbReference>
<feature type="compositionally biased region" description="Polar residues" evidence="4">
    <location>
        <begin position="403"/>
        <end position="412"/>
    </location>
</feature>
<dbReference type="SUPFAM" id="SSF46689">
    <property type="entry name" value="Homeodomain-like"/>
    <property type="match status" value="1"/>
</dbReference>
<feature type="compositionally biased region" description="Basic and acidic residues" evidence="4">
    <location>
        <begin position="1016"/>
        <end position="1030"/>
    </location>
</feature>
<dbReference type="InterPro" id="IPR009057">
    <property type="entry name" value="Homeodomain-like_sf"/>
</dbReference>
<evidence type="ECO:0000259" key="5">
    <source>
        <dbReference type="PROSITE" id="PS50071"/>
    </source>
</evidence>
<evidence type="ECO:0000256" key="2">
    <source>
        <dbReference type="ARBA" id="ARBA00023125"/>
    </source>
</evidence>
<keyword evidence="3" id="KW-0539">Nucleus</keyword>
<dbReference type="PROSITE" id="PS50071">
    <property type="entry name" value="HOMEOBOX_2"/>
    <property type="match status" value="1"/>
</dbReference>
<feature type="region of interest" description="Disordered" evidence="4">
    <location>
        <begin position="143"/>
        <end position="177"/>
    </location>
</feature>
<keyword evidence="2 3" id="KW-0238">DNA-binding</keyword>
<comment type="caution">
    <text evidence="6">The sequence shown here is derived from an EMBL/GenBank/DDBJ whole genome shotgun (WGS) entry which is preliminary data.</text>
</comment>
<sequence length="1030" mass="114172">MENQLQLALSIPTTSFISLFDSQKELFRSQIDQLENIVLHQCNLTGVNPLSQEMAAGALSIKIGKRPRDLLNPKAIKYMQSLFSVKDAINKKETREITALFGVTVTQIRDFFTAQRTRVRKSLRLSREKGSISNASIEGPCAIPLSSDPSSQTEPVPLDSVAPTCTEEGPSCSTQDEDLTGIEETDKHFLDNIFTLMRKEETFSGQVKLMDWISEVQNPSVLYWFLTKGGVMILATWLSQAAVEEQTSSLHLILKVLCHLPLHKAFPVHMSAILQSVNRLRFYRTPDVSNRARILLARWSKMFAKSQAMKKHNGIKSASDVQDELLLQQSISEVVGDEIWNSKVEDVEEAHTNLCGTSENSRKLDSPQPVKFLTASSDDSNKRLNTGALASKTRERRKVQLMEQPSQRTTGRNLGRPAPATQGRPLSADDIQKAKLRAQFMKSKYGKATNDDNSRVKPQAPNGITAPQDGILHGAPKLQDRPKVDDILHGAPKLQDRPKVDSILHGAPKLQDRPKGDECEKLNSVASKGSNQLESHLDLSFDVEEPPWKRCKRMQIPWWKPPDVQLSDTWKVCAGGESKEVDIQSNRIRRERETIYRTFQEIPLNPKEPWDHEMDPDDTLTTEIPIEQLPDAEGAEAVALRLEDINTEAALASTSNGIPTTAAPDIELLAVLLNNPELVYALTSGQAGNLTSEQIVMMLDLIKADGMNSLSNLTDLGRNAEKNVEVSLPSPTPSSDPGTSGSVPDFTRNPFSQRSLMAVREANGVAQVSSLVHPQIESTTMLAPQQMPIAPQLAQQLALLQAAAGTIGNDHRPSPLNLSLNQTDLANSMHSQLSASESAVNRNNYSPFGTTEYNLQSVTAAAATRIQGETYGNIRSSPMPIANVQQRTISHHSPQMAVSHTQPTPQLQTQSQPGYAPEHMWGTTPGSALNRGYQENSIPNHYNAHIPGHVEPGLQQAAWRGNNYVEEVGFESWSPDNSPVRRQEHVARWNHPEPRMNMRDNCRPPNPVGYYSGYRGPDDGGNRRWGDRRR</sequence>
<protein>
    <recommendedName>
        <fullName evidence="5">Homeobox domain-containing protein</fullName>
    </recommendedName>
</protein>
<feature type="region of interest" description="Disordered" evidence="4">
    <location>
        <begin position="997"/>
        <end position="1030"/>
    </location>
</feature>
<proteinExistence type="predicted"/>
<feature type="region of interest" description="Disordered" evidence="4">
    <location>
        <begin position="897"/>
        <end position="936"/>
    </location>
</feature>
<keyword evidence="7" id="KW-1185">Reference proteome</keyword>
<feature type="region of interest" description="Disordered" evidence="4">
    <location>
        <begin position="723"/>
        <end position="749"/>
    </location>
</feature>
<evidence type="ECO:0000313" key="7">
    <source>
        <dbReference type="Proteomes" id="UP001152561"/>
    </source>
</evidence>
<evidence type="ECO:0000256" key="4">
    <source>
        <dbReference type="SAM" id="MobiDB-lite"/>
    </source>
</evidence>
<feature type="region of interest" description="Disordered" evidence="4">
    <location>
        <begin position="351"/>
        <end position="426"/>
    </location>
</feature>
<name>A0A9Q1M2V9_9SOLA</name>
<dbReference type="AlphaFoldDB" id="A0A9Q1M2V9"/>
<comment type="subcellular location">
    <subcellularLocation>
        <location evidence="1 3">Nucleus</location>
    </subcellularLocation>
</comment>
<organism evidence="6 7">
    <name type="scientific">Anisodus acutangulus</name>
    <dbReference type="NCBI Taxonomy" id="402998"/>
    <lineage>
        <taxon>Eukaryota</taxon>
        <taxon>Viridiplantae</taxon>
        <taxon>Streptophyta</taxon>
        <taxon>Embryophyta</taxon>
        <taxon>Tracheophyta</taxon>
        <taxon>Spermatophyta</taxon>
        <taxon>Magnoliopsida</taxon>
        <taxon>eudicotyledons</taxon>
        <taxon>Gunneridae</taxon>
        <taxon>Pentapetalae</taxon>
        <taxon>asterids</taxon>
        <taxon>lamiids</taxon>
        <taxon>Solanales</taxon>
        <taxon>Solanaceae</taxon>
        <taxon>Solanoideae</taxon>
        <taxon>Hyoscyameae</taxon>
        <taxon>Anisodus</taxon>
    </lineage>
</organism>
<dbReference type="PANTHER" id="PTHR33400">
    <property type="entry name" value="ZINC FINGER CCCH DOMAIN-CONTAINING PROTEIN 6-RELATED"/>
    <property type="match status" value="1"/>
</dbReference>
<dbReference type="Gene3D" id="1.10.10.60">
    <property type="entry name" value="Homeodomain-like"/>
    <property type="match status" value="1"/>
</dbReference>
<gene>
    <name evidence="6" type="ORF">K7X08_011033</name>
</gene>
<feature type="DNA-binding region" description="Homeobox" evidence="3">
    <location>
        <begin position="64"/>
        <end position="123"/>
    </location>
</feature>
<dbReference type="InterPro" id="IPR001356">
    <property type="entry name" value="HD"/>
</dbReference>
<dbReference type="GO" id="GO:0010228">
    <property type="term" value="P:vegetative to reproductive phase transition of meristem"/>
    <property type="evidence" value="ECO:0007669"/>
    <property type="project" value="TreeGrafter"/>
</dbReference>
<dbReference type="GO" id="GO:0005634">
    <property type="term" value="C:nucleus"/>
    <property type="evidence" value="ECO:0007669"/>
    <property type="project" value="UniProtKB-SubCell"/>
</dbReference>
<dbReference type="SUPFAM" id="SSF47676">
    <property type="entry name" value="Conserved domain common to transcription factors TFIIS, elongin A, CRSP70"/>
    <property type="match status" value="1"/>
</dbReference>
<feature type="compositionally biased region" description="Low complexity" evidence="4">
    <location>
        <begin position="726"/>
        <end position="745"/>
    </location>
</feature>
<keyword evidence="3" id="KW-0371">Homeobox</keyword>
<feature type="domain" description="Homeobox" evidence="5">
    <location>
        <begin position="62"/>
        <end position="122"/>
    </location>
</feature>
<dbReference type="SMART" id="SM00389">
    <property type="entry name" value="HOX"/>
    <property type="match status" value="1"/>
</dbReference>
<dbReference type="InterPro" id="IPR035441">
    <property type="entry name" value="TFIIS/LEDGF_dom_sf"/>
</dbReference>
<dbReference type="Proteomes" id="UP001152561">
    <property type="component" value="Unassembled WGS sequence"/>
</dbReference>